<comment type="caution">
    <text evidence="1">The sequence shown here is derived from an EMBL/GenBank/DDBJ whole genome shotgun (WGS) entry which is preliminary data.</text>
</comment>
<dbReference type="EMBL" id="CSBK01003684">
    <property type="protein sequence ID" value="CPB14377.1"/>
    <property type="molecule type" value="Genomic_DNA"/>
</dbReference>
<reference evidence="2" key="1">
    <citation type="submission" date="2015-03" db="EMBL/GenBank/DDBJ databases">
        <authorList>
            <consortium name="Pathogen Informatics"/>
        </authorList>
    </citation>
    <scope>NUCLEOTIDE SEQUENCE [LARGE SCALE GENOMIC DNA]</scope>
    <source>
        <strain evidence="2">N09902308</strain>
    </source>
</reference>
<name>A0A916PA21_MYCTX</name>
<protein>
    <submittedName>
        <fullName evidence="1">Transcriptional regulator</fullName>
    </submittedName>
</protein>
<sequence>MAWLTESPLLADFATELTGIAGGDPQGAKWVVRVVLSLMYWPAENDEAERRLVEKYVAPAFAEQS</sequence>
<dbReference type="AlphaFoldDB" id="A0A916PA21"/>
<dbReference type="Proteomes" id="UP000039021">
    <property type="component" value="Unassembled WGS sequence"/>
</dbReference>
<proteinExistence type="predicted"/>
<organism evidence="1 2">
    <name type="scientific">Mycobacterium tuberculosis</name>
    <dbReference type="NCBI Taxonomy" id="1773"/>
    <lineage>
        <taxon>Bacteria</taxon>
        <taxon>Bacillati</taxon>
        <taxon>Actinomycetota</taxon>
        <taxon>Actinomycetes</taxon>
        <taxon>Mycobacteriales</taxon>
        <taxon>Mycobacteriaceae</taxon>
        <taxon>Mycobacterium</taxon>
        <taxon>Mycobacterium tuberculosis complex</taxon>
    </lineage>
</organism>
<accession>A0A916PA21</accession>
<gene>
    <name evidence="1" type="ORF">ERS007739_05083</name>
</gene>
<evidence type="ECO:0000313" key="1">
    <source>
        <dbReference type="EMBL" id="CPB14377.1"/>
    </source>
</evidence>
<evidence type="ECO:0000313" key="2">
    <source>
        <dbReference type="Proteomes" id="UP000039021"/>
    </source>
</evidence>